<feature type="compositionally biased region" description="Polar residues" evidence="3">
    <location>
        <begin position="153"/>
        <end position="177"/>
    </location>
</feature>
<reference evidence="5 6" key="1">
    <citation type="submission" date="2015-10" db="EMBL/GenBank/DDBJ databases">
        <title>Draft genomes sequences of Candida glabrata isolates 1A, 1B, 2A, 2B, 3A and 3B.</title>
        <authorList>
            <person name="Haavelsrud O.E."/>
            <person name="Gaustad P."/>
        </authorList>
    </citation>
    <scope>NUCLEOTIDE SEQUENCE [LARGE SCALE GENOMIC DNA]</scope>
    <source>
        <strain evidence="5">910700640</strain>
    </source>
</reference>
<feature type="region of interest" description="Disordered" evidence="3">
    <location>
        <begin position="143"/>
        <end position="188"/>
    </location>
</feature>
<name>A0A0W0CZH9_CANGB</name>
<evidence type="ECO:0000256" key="3">
    <source>
        <dbReference type="SAM" id="MobiDB-lite"/>
    </source>
</evidence>
<evidence type="ECO:0000313" key="5">
    <source>
        <dbReference type="EMBL" id="KTB04862.1"/>
    </source>
</evidence>
<dbReference type="Gene3D" id="3.40.50.1950">
    <property type="entry name" value="Flavin prenyltransferase-like"/>
    <property type="match status" value="1"/>
</dbReference>
<feature type="domain" description="Flavoprotein" evidence="4">
    <location>
        <begin position="270"/>
        <end position="416"/>
    </location>
</feature>
<protein>
    <submittedName>
        <fullName evidence="5">Coenzyme A biosynthesis protein 3</fullName>
    </submittedName>
</protein>
<dbReference type="GO" id="GO:1990143">
    <property type="term" value="C:CoA-synthesizing protein complex"/>
    <property type="evidence" value="ECO:0007669"/>
    <property type="project" value="EnsemblFungi"/>
</dbReference>
<dbReference type="VEuPathDB" id="FungiDB:GWK60_L09911"/>
<dbReference type="GO" id="GO:0071513">
    <property type="term" value="C:phosphopantothenoylcysteine decarboxylase complex"/>
    <property type="evidence" value="ECO:0007669"/>
    <property type="project" value="EnsemblFungi"/>
</dbReference>
<dbReference type="InterPro" id="IPR036551">
    <property type="entry name" value="Flavin_trans-like"/>
</dbReference>
<dbReference type="GO" id="GO:0004633">
    <property type="term" value="F:phosphopantothenoylcysteine decarboxylase activity"/>
    <property type="evidence" value="ECO:0007669"/>
    <property type="project" value="EnsemblFungi"/>
</dbReference>
<sequence length="447" mass="48663">MGSDDDKDMRKDVQMEQVPVSILTNKLHISGTGPVPVRDLRSSEKKVGGGILNTSVKENSSVPMDNEILSQNKSVDGNGLVSMSSGDGRVIGSRNISFSSGIIQFPNGNDDGASIISDANGITVERKASITSPKSTISFTVDENEKTSHHRYSISSKPGKSTTSIDSLATEGKNNSIDAKDSVKGNTKDEVEAVPEQKNSIVNMPGDFIFFESRKHEHNSNETDGKEKSLKSKKSGISGASGSKEVIGSTSGPQIPFSEYFLRQDDKKFHILIGATGSVATIKVPLIIDKLLKLYTPDKISIQLIVTKPAEHFLNGLKISTHVKIWREEDVWSDCKKMGDMILHHELRKWADIFLIVPLSANSLAKIANGISNNLLTAVLRDWSPNTPIYAAPAMNTFMYINPMTKKHLNILASDMPYITVLKPVEKVLICGDIGMGVGEEAYFASK</sequence>
<dbReference type="SUPFAM" id="SSF52507">
    <property type="entry name" value="Homo-oligomeric flavin-containing Cys decarboxylases, HFCD"/>
    <property type="match status" value="1"/>
</dbReference>
<proteinExistence type="inferred from homology"/>
<dbReference type="EMBL" id="LLZZ01000115">
    <property type="protein sequence ID" value="KTB04862.1"/>
    <property type="molecule type" value="Genomic_DNA"/>
</dbReference>
<organism evidence="5 6">
    <name type="scientific">Candida glabrata</name>
    <name type="common">Yeast</name>
    <name type="synonym">Torulopsis glabrata</name>
    <dbReference type="NCBI Taxonomy" id="5478"/>
    <lineage>
        <taxon>Eukaryota</taxon>
        <taxon>Fungi</taxon>
        <taxon>Dikarya</taxon>
        <taxon>Ascomycota</taxon>
        <taxon>Saccharomycotina</taxon>
        <taxon>Saccharomycetes</taxon>
        <taxon>Saccharomycetales</taxon>
        <taxon>Saccharomycetaceae</taxon>
        <taxon>Nakaseomyces</taxon>
    </lineage>
</organism>
<comment type="similarity">
    <text evidence="2">Belongs to the HFCD (homooligomeric flavin containing Cys decarboxylase) superfamily.</text>
</comment>
<dbReference type="VEuPathDB" id="FungiDB:GVI51_L05159"/>
<evidence type="ECO:0000259" key="4">
    <source>
        <dbReference type="Pfam" id="PF02441"/>
    </source>
</evidence>
<dbReference type="PANTHER" id="PTHR14359:SF6">
    <property type="entry name" value="PHOSPHOPANTOTHENOYLCYSTEINE DECARBOXYLASE"/>
    <property type="match status" value="1"/>
</dbReference>
<keyword evidence="1" id="KW-0173">Coenzyme A biosynthesis</keyword>
<evidence type="ECO:0000256" key="2">
    <source>
        <dbReference type="ARBA" id="ARBA00038350"/>
    </source>
</evidence>
<evidence type="ECO:0000313" key="6">
    <source>
        <dbReference type="Proteomes" id="UP000054886"/>
    </source>
</evidence>
<feature type="region of interest" description="Disordered" evidence="3">
    <location>
        <begin position="216"/>
        <end position="250"/>
    </location>
</feature>
<dbReference type="Pfam" id="PF02441">
    <property type="entry name" value="Flavoprotein"/>
    <property type="match status" value="1"/>
</dbReference>
<feature type="compositionally biased region" description="Basic and acidic residues" evidence="3">
    <location>
        <begin position="178"/>
        <end position="188"/>
    </location>
</feature>
<comment type="caution">
    <text evidence="5">The sequence shown here is derived from an EMBL/GenBank/DDBJ whole genome shotgun (WGS) entry which is preliminary data.</text>
</comment>
<dbReference type="GO" id="GO:0010181">
    <property type="term" value="F:FMN binding"/>
    <property type="evidence" value="ECO:0007669"/>
    <property type="project" value="TreeGrafter"/>
</dbReference>
<dbReference type="PANTHER" id="PTHR14359">
    <property type="entry name" value="HOMO-OLIGOMERIC FLAVIN CONTAINING CYS DECARBOXYLASE FAMILY"/>
    <property type="match status" value="1"/>
</dbReference>
<dbReference type="VEuPathDB" id="FungiDB:CAGL0L05302g"/>
<dbReference type="Proteomes" id="UP000054886">
    <property type="component" value="Unassembled WGS sequence"/>
</dbReference>
<gene>
    <name evidence="5" type="ORF">AO440_004926</name>
</gene>
<dbReference type="GO" id="GO:0042802">
    <property type="term" value="F:identical protein binding"/>
    <property type="evidence" value="ECO:0007669"/>
    <property type="project" value="EnsemblFungi"/>
</dbReference>
<dbReference type="VEuPathDB" id="FungiDB:B1J91_L05302g"/>
<feature type="compositionally biased region" description="Low complexity" evidence="3">
    <location>
        <begin position="235"/>
        <end position="244"/>
    </location>
</feature>
<accession>A0A0W0CZH9</accession>
<evidence type="ECO:0000256" key="1">
    <source>
        <dbReference type="ARBA" id="ARBA00022993"/>
    </source>
</evidence>
<dbReference type="AlphaFoldDB" id="A0A0W0CZH9"/>
<dbReference type="InterPro" id="IPR003382">
    <property type="entry name" value="Flavoprotein"/>
</dbReference>
<dbReference type="GO" id="GO:0015937">
    <property type="term" value="P:coenzyme A biosynthetic process"/>
    <property type="evidence" value="ECO:0007669"/>
    <property type="project" value="UniProtKB-KW"/>
</dbReference>
<feature type="compositionally biased region" description="Basic and acidic residues" evidence="3">
    <location>
        <begin position="216"/>
        <end position="230"/>
    </location>
</feature>